<evidence type="ECO:0000313" key="7">
    <source>
        <dbReference type="Proteomes" id="UP000327236"/>
    </source>
</evidence>
<keyword evidence="8" id="KW-1185">Reference proteome</keyword>
<protein>
    <submittedName>
        <fullName evidence="5">TetR family transcriptional regulator</fullName>
    </submittedName>
    <submittedName>
        <fullName evidence="6">TetR/AcrR family transcriptional regulator C-terminal domain-containing protein</fullName>
    </submittedName>
</protein>
<dbReference type="PANTHER" id="PTHR43479">
    <property type="entry name" value="ACREF/ENVCD OPERON REPRESSOR-RELATED"/>
    <property type="match status" value="1"/>
</dbReference>
<reference evidence="5 7" key="1">
    <citation type="submission" date="2019-09" db="EMBL/GenBank/DDBJ databases">
        <title>Draft genome sequence assemblies of isolates from the urinary tract.</title>
        <authorList>
            <person name="Mores C.R."/>
            <person name="Putonti C."/>
            <person name="Wolfe A.J."/>
        </authorList>
    </citation>
    <scope>NUCLEOTIDE SEQUENCE [LARGE SCALE GENOMIC DNA]</scope>
    <source>
        <strain evidence="5 7">UMB246</strain>
    </source>
</reference>
<evidence type="ECO:0000256" key="3">
    <source>
        <dbReference type="SAM" id="Phobius"/>
    </source>
</evidence>
<reference evidence="6 8" key="2">
    <citation type="submission" date="2024-04" db="EMBL/GenBank/DDBJ databases">
        <title>Three lactobacilli isolated from voided urine samples from females with type 2 diabetes.</title>
        <authorList>
            <person name="Kula A."/>
            <person name="Stegman N."/>
            <person name="Putonti C."/>
        </authorList>
    </citation>
    <scope>NUCLEOTIDE SEQUENCE [LARGE SCALE GENOMIC DNA]</scope>
    <source>
        <strain evidence="6 8">1855</strain>
    </source>
</reference>
<organism evidence="5 7">
    <name type="scientific">Lactobacillus jensenii</name>
    <dbReference type="NCBI Taxonomy" id="109790"/>
    <lineage>
        <taxon>Bacteria</taxon>
        <taxon>Bacillati</taxon>
        <taxon>Bacillota</taxon>
        <taxon>Bacilli</taxon>
        <taxon>Lactobacillales</taxon>
        <taxon>Lactobacillaceae</taxon>
        <taxon>Lactobacillus</taxon>
    </lineage>
</organism>
<dbReference type="SUPFAM" id="SSF46689">
    <property type="entry name" value="Homeodomain-like"/>
    <property type="match status" value="1"/>
</dbReference>
<evidence type="ECO:0000313" key="8">
    <source>
        <dbReference type="Proteomes" id="UP001385848"/>
    </source>
</evidence>
<dbReference type="OrthoDB" id="9810250at2"/>
<dbReference type="RefSeq" id="WP_006587854.1">
    <property type="nucleotide sequence ID" value="NZ_CATOUV010000001.1"/>
</dbReference>
<keyword evidence="3" id="KW-0812">Transmembrane</keyword>
<dbReference type="GeneID" id="31742593"/>
<accession>A0A5N1I4J9</accession>
<evidence type="ECO:0000256" key="1">
    <source>
        <dbReference type="ARBA" id="ARBA00023125"/>
    </source>
</evidence>
<dbReference type="EMBL" id="JBBVUL010000001">
    <property type="protein sequence ID" value="MEL0564308.1"/>
    <property type="molecule type" value="Genomic_DNA"/>
</dbReference>
<feature type="DNA-binding region" description="H-T-H motif" evidence="2">
    <location>
        <begin position="30"/>
        <end position="49"/>
    </location>
</feature>
<dbReference type="InterPro" id="IPR039532">
    <property type="entry name" value="TetR_C_Firmicutes"/>
</dbReference>
<dbReference type="InterPro" id="IPR009057">
    <property type="entry name" value="Homeodomain-like_sf"/>
</dbReference>
<dbReference type="Proteomes" id="UP001385848">
    <property type="component" value="Unassembled WGS sequence"/>
</dbReference>
<proteinExistence type="predicted"/>
<dbReference type="GO" id="GO:0003677">
    <property type="term" value="F:DNA binding"/>
    <property type="evidence" value="ECO:0007669"/>
    <property type="project" value="UniProtKB-UniRule"/>
</dbReference>
<evidence type="ECO:0000256" key="2">
    <source>
        <dbReference type="PROSITE-ProRule" id="PRU00335"/>
    </source>
</evidence>
<dbReference type="InterPro" id="IPR001647">
    <property type="entry name" value="HTH_TetR"/>
</dbReference>
<dbReference type="Gene3D" id="1.10.357.10">
    <property type="entry name" value="Tetracycline Repressor, domain 2"/>
    <property type="match status" value="1"/>
</dbReference>
<evidence type="ECO:0000313" key="5">
    <source>
        <dbReference type="EMBL" id="KAA9320138.1"/>
    </source>
</evidence>
<dbReference type="AlphaFoldDB" id="A0A5N1I4J9"/>
<sequence>MTDARVVKTKQKLYRAMGELLEKKSFDEITVIDLAQQAHTTRKTFYSHYQDKIELIEEYENQIFIKLSELQAGYKFMDKAYITTYFRHIGNQDLLLKGLLSYNGSLEMQNLFKEGMYQEAQKLLALKIRDKTKLNYAALIFANGLFGVTQYWLMNGKKEKPEKMADIIIHLGMLPGAIFEENHRDLS</sequence>
<dbReference type="EMBL" id="VYWW01000057">
    <property type="protein sequence ID" value="KAA9320138.1"/>
    <property type="molecule type" value="Genomic_DNA"/>
</dbReference>
<dbReference type="PROSITE" id="PS50977">
    <property type="entry name" value="HTH_TETR_2"/>
    <property type="match status" value="1"/>
</dbReference>
<dbReference type="PANTHER" id="PTHR43479:SF7">
    <property type="entry name" value="TETR-FAMILY TRANSCRIPTIONAL REGULATOR"/>
    <property type="match status" value="1"/>
</dbReference>
<dbReference type="Pfam" id="PF14278">
    <property type="entry name" value="TetR_C_8"/>
    <property type="match status" value="1"/>
</dbReference>
<gene>
    <name evidence="6" type="ORF">AAC431_00005</name>
    <name evidence="5" type="ORF">F6H94_08435</name>
</gene>
<dbReference type="KEGG" id="lje:BUE77_02605"/>
<feature type="transmembrane region" description="Helical" evidence="3">
    <location>
        <begin position="134"/>
        <end position="154"/>
    </location>
</feature>
<name>A0A5N1I4J9_LACJE</name>
<keyword evidence="3" id="KW-1133">Transmembrane helix</keyword>
<evidence type="ECO:0000259" key="4">
    <source>
        <dbReference type="PROSITE" id="PS50977"/>
    </source>
</evidence>
<comment type="caution">
    <text evidence="5">The sequence shown here is derived from an EMBL/GenBank/DDBJ whole genome shotgun (WGS) entry which is preliminary data.</text>
</comment>
<keyword evidence="3" id="KW-0472">Membrane</keyword>
<dbReference type="InterPro" id="IPR050624">
    <property type="entry name" value="HTH-type_Tx_Regulator"/>
</dbReference>
<dbReference type="Proteomes" id="UP000327236">
    <property type="component" value="Unassembled WGS sequence"/>
</dbReference>
<evidence type="ECO:0000313" key="6">
    <source>
        <dbReference type="EMBL" id="MEL0564308.1"/>
    </source>
</evidence>
<feature type="domain" description="HTH tetR-type" evidence="4">
    <location>
        <begin position="7"/>
        <end position="67"/>
    </location>
</feature>
<dbReference type="Pfam" id="PF00440">
    <property type="entry name" value="TetR_N"/>
    <property type="match status" value="1"/>
</dbReference>
<keyword evidence="1 2" id="KW-0238">DNA-binding</keyword>